<keyword evidence="1" id="KW-0560">Oxidoreductase</keyword>
<evidence type="ECO:0000313" key="6">
    <source>
        <dbReference type="EMBL" id="CAI9919620.1"/>
    </source>
</evidence>
<dbReference type="InterPro" id="IPR023210">
    <property type="entry name" value="NADP_OxRdtase_dom"/>
</dbReference>
<evidence type="ECO:0000256" key="2">
    <source>
        <dbReference type="PIRSR" id="PIRSR000097-1"/>
    </source>
</evidence>
<dbReference type="PROSITE" id="PS00062">
    <property type="entry name" value="ALDOKETO_REDUCTASE_2"/>
    <property type="match status" value="1"/>
</dbReference>
<feature type="binding site" evidence="3">
    <location>
        <position position="99"/>
    </location>
    <ligand>
        <name>substrate</name>
    </ligand>
</feature>
<dbReference type="GO" id="GO:0016616">
    <property type="term" value="F:oxidoreductase activity, acting on the CH-OH group of donors, NAD or NADP as acceptor"/>
    <property type="evidence" value="ECO:0007669"/>
    <property type="project" value="UniProtKB-ARBA"/>
</dbReference>
<proteinExistence type="predicted"/>
<dbReference type="SUPFAM" id="SSF51430">
    <property type="entry name" value="NAD(P)-linked oxidoreductase"/>
    <property type="match status" value="1"/>
</dbReference>
<dbReference type="CDD" id="cd19071">
    <property type="entry name" value="AKR_AKR1-5-like"/>
    <property type="match status" value="1"/>
</dbReference>
<dbReference type="PIRSF" id="PIRSF000097">
    <property type="entry name" value="AKR"/>
    <property type="match status" value="1"/>
</dbReference>
<dbReference type="InterPro" id="IPR036812">
    <property type="entry name" value="NAD(P)_OxRdtase_dom_sf"/>
</dbReference>
<organism evidence="6">
    <name type="scientific">Hexamita inflata</name>
    <dbReference type="NCBI Taxonomy" id="28002"/>
    <lineage>
        <taxon>Eukaryota</taxon>
        <taxon>Metamonada</taxon>
        <taxon>Diplomonadida</taxon>
        <taxon>Hexamitidae</taxon>
        <taxon>Hexamitinae</taxon>
        <taxon>Hexamita</taxon>
    </lineage>
</organism>
<dbReference type="PRINTS" id="PR00069">
    <property type="entry name" value="ALDKETRDTASE"/>
</dbReference>
<reference evidence="6" key="1">
    <citation type="submission" date="2023-06" db="EMBL/GenBank/DDBJ databases">
        <authorList>
            <person name="Kurt Z."/>
        </authorList>
    </citation>
    <scope>NUCLEOTIDE SEQUENCE</scope>
</reference>
<gene>
    <name evidence="7" type="ORF">HINF_LOCUS71067</name>
    <name evidence="6" type="ORF">HINF_LOCUS7265</name>
</gene>
<evidence type="ECO:0000256" key="3">
    <source>
        <dbReference type="PIRSR" id="PIRSR000097-2"/>
    </source>
</evidence>
<dbReference type="Gene3D" id="3.20.20.100">
    <property type="entry name" value="NADP-dependent oxidoreductase domain"/>
    <property type="match status" value="1"/>
</dbReference>
<evidence type="ECO:0000259" key="5">
    <source>
        <dbReference type="Pfam" id="PF00248"/>
    </source>
</evidence>
<evidence type="ECO:0000313" key="7">
    <source>
        <dbReference type="EMBL" id="CAL6101253.1"/>
    </source>
</evidence>
<sequence>MQIQQIGFGTYMIPQHLTKECITEALKQNYTYFDCAYLYGNEKQIGEALSEHFQTNDRSKYFISTKLWNTNHTAQRVKNQLEFSLKTLQLDYLDLFLVHWPVPFDAVSLKETWQAMEACVDSGQVRFIGVSNYSAKQLSELLSYARIRPYTNQIEVHPFFQNRDLISFCHQNHIHVTAYSPLCGNYDNIPSIAELGEQLEITNMCAKYAKDPAQIILQWHLQHYPLHYSVVPKTQTIERIGTNKQIDFELTKEEMEFIDKLDANERGSDSMKLFGMEVFE</sequence>
<comment type="caution">
    <text evidence="6">The sequence shown here is derived from an EMBL/GenBank/DDBJ whole genome shotgun (WGS) entry which is preliminary data.</text>
</comment>
<name>A0AA86NI34_9EUKA</name>
<feature type="active site" description="Proton donor" evidence="2">
    <location>
        <position position="39"/>
    </location>
</feature>
<dbReference type="EMBL" id="CAXDID020000542">
    <property type="protein sequence ID" value="CAL6101253.1"/>
    <property type="molecule type" value="Genomic_DNA"/>
</dbReference>
<dbReference type="InterPro" id="IPR018170">
    <property type="entry name" value="Aldo/ket_reductase_CS"/>
</dbReference>
<dbReference type="FunFam" id="3.20.20.100:FF:000002">
    <property type="entry name" value="2,5-diketo-D-gluconic acid reductase A"/>
    <property type="match status" value="1"/>
</dbReference>
<dbReference type="EMBL" id="CATOUU010000182">
    <property type="protein sequence ID" value="CAI9919620.1"/>
    <property type="molecule type" value="Genomic_DNA"/>
</dbReference>
<feature type="domain" description="NADP-dependent oxidoreductase" evidence="5">
    <location>
        <begin position="6"/>
        <end position="262"/>
    </location>
</feature>
<evidence type="ECO:0000256" key="4">
    <source>
        <dbReference type="PIRSR" id="PIRSR000097-3"/>
    </source>
</evidence>
<dbReference type="InterPro" id="IPR020471">
    <property type="entry name" value="AKR"/>
</dbReference>
<dbReference type="Proteomes" id="UP001642409">
    <property type="component" value="Unassembled WGS sequence"/>
</dbReference>
<evidence type="ECO:0000256" key="1">
    <source>
        <dbReference type="ARBA" id="ARBA00023002"/>
    </source>
</evidence>
<dbReference type="AlphaFoldDB" id="A0AA86NI34"/>
<dbReference type="PANTHER" id="PTHR11732">
    <property type="entry name" value="ALDO/KETO REDUCTASE"/>
    <property type="match status" value="1"/>
</dbReference>
<protein>
    <submittedName>
        <fullName evidence="6">Aldose reductase</fullName>
    </submittedName>
    <submittedName>
        <fullName evidence="7">Aldose_reductase</fullName>
    </submittedName>
</protein>
<evidence type="ECO:0000313" key="8">
    <source>
        <dbReference type="Proteomes" id="UP001642409"/>
    </source>
</evidence>
<dbReference type="Pfam" id="PF00248">
    <property type="entry name" value="Aldo_ket_red"/>
    <property type="match status" value="1"/>
</dbReference>
<feature type="site" description="Lowers pKa of active site Tyr" evidence="4">
    <location>
        <position position="66"/>
    </location>
</feature>
<keyword evidence="8" id="KW-1185">Reference proteome</keyword>
<accession>A0AA86NI34</accession>
<reference evidence="7 8" key="2">
    <citation type="submission" date="2024-07" db="EMBL/GenBank/DDBJ databases">
        <authorList>
            <person name="Akdeniz Z."/>
        </authorList>
    </citation>
    <scope>NUCLEOTIDE SEQUENCE [LARGE SCALE GENOMIC DNA]</scope>
</reference>